<feature type="domain" description="Protein HGH1 C-terminal" evidence="4">
    <location>
        <begin position="283"/>
        <end position="335"/>
    </location>
</feature>
<dbReference type="STRING" id="402676.B6JZH4"/>
<evidence type="ECO:0000256" key="1">
    <source>
        <dbReference type="ARBA" id="ARBA00006712"/>
    </source>
</evidence>
<evidence type="ECO:0000313" key="6">
    <source>
        <dbReference type="JaponicusDB" id="SJAG_02014"/>
    </source>
</evidence>
<dbReference type="AlphaFoldDB" id="B6JZH4"/>
<dbReference type="InterPro" id="IPR016024">
    <property type="entry name" value="ARM-type_fold"/>
</dbReference>
<evidence type="ECO:0000259" key="4">
    <source>
        <dbReference type="Pfam" id="PF04064"/>
    </source>
</evidence>
<dbReference type="InterPro" id="IPR007206">
    <property type="entry name" value="Protein_HGH1_C"/>
</dbReference>
<dbReference type="OrthoDB" id="338814at2759"/>
<dbReference type="SUPFAM" id="SSF48371">
    <property type="entry name" value="ARM repeat"/>
    <property type="match status" value="1"/>
</dbReference>
<dbReference type="HOGENOM" id="CLU_037769_2_1_1"/>
<name>B6JZH4_SCHJY</name>
<dbReference type="Proteomes" id="UP000001744">
    <property type="component" value="Unassembled WGS sequence"/>
</dbReference>
<dbReference type="VEuPathDB" id="FungiDB:SJAG_02014"/>
<gene>
    <name evidence="6" type="primary">hgh1</name>
    <name evidence="5" type="ORF">SJAG_02014</name>
</gene>
<sequence length="350" mass="40127">MSELKELVGFLHDENPQVRMLALQHLLPFTMRTNPHFDIFREDDYRPVKQLKALLVDKPQIASQAATALVNVSQNHEVRRYLIDAEFVQTVLGIITNPEHGLADLCCMLLCNLTKEDDIVNMFDMKVPLREYSLSSNAIDQLMDCFVKGSNHGINQYANYDFLANVFADLTRFERGRKYFTEAQAYDDVIPISKVVVFTDHASVLRRTGVAATIKNVCFDTTFHASLMDEDGINVLPYLLLPLAGPEELSDEDMDGMFDELQLLPDDKKREPDLFVMKTHVESLILLTATREGREHMRLRKVYPIIRELHLAVEDEDIRALCDQLVQMLVRDEEPVVVEEDEDDVLVEID</sequence>
<accession>B6JZH4</accession>
<dbReference type="Gene3D" id="1.25.10.10">
    <property type="entry name" value="Leucine-rich Repeat Variant"/>
    <property type="match status" value="1"/>
</dbReference>
<evidence type="ECO:0000256" key="2">
    <source>
        <dbReference type="ARBA" id="ARBA00014076"/>
    </source>
</evidence>
<dbReference type="PANTHER" id="PTHR13387">
    <property type="entry name" value="PROTEIN HGH1 HOMOLOG"/>
    <property type="match status" value="1"/>
</dbReference>
<proteinExistence type="inferred from homology"/>
<keyword evidence="7" id="KW-1185">Reference proteome</keyword>
<dbReference type="RefSeq" id="XP_002173235.2">
    <property type="nucleotide sequence ID" value="XM_002173199.2"/>
</dbReference>
<feature type="domain" description="Protein HGH1 N-terminal" evidence="3">
    <location>
        <begin position="95"/>
        <end position="276"/>
    </location>
</feature>
<dbReference type="EMBL" id="KE651168">
    <property type="protein sequence ID" value="EEB06942.2"/>
    <property type="molecule type" value="Genomic_DNA"/>
</dbReference>
<comment type="similarity">
    <text evidence="1">Belongs to the HGH1 family.</text>
</comment>
<evidence type="ECO:0000259" key="3">
    <source>
        <dbReference type="Pfam" id="PF04063"/>
    </source>
</evidence>
<dbReference type="JaponicusDB" id="SJAG_02014">
    <property type="gene designation" value="hgh1"/>
</dbReference>
<dbReference type="Pfam" id="PF04064">
    <property type="entry name" value="DUF384"/>
    <property type="match status" value="1"/>
</dbReference>
<dbReference type="eggNOG" id="KOG2973">
    <property type="taxonomic scope" value="Eukaryota"/>
</dbReference>
<dbReference type="InterPro" id="IPR011989">
    <property type="entry name" value="ARM-like"/>
</dbReference>
<protein>
    <recommendedName>
        <fullName evidence="2">Protein HGH1 homolog</fullName>
    </recommendedName>
</protein>
<dbReference type="GeneID" id="7047862"/>
<reference evidence="5 7" key="1">
    <citation type="journal article" date="2011" name="Science">
        <title>Comparative functional genomics of the fission yeasts.</title>
        <authorList>
            <person name="Rhind N."/>
            <person name="Chen Z."/>
            <person name="Yassour M."/>
            <person name="Thompson D.A."/>
            <person name="Haas B.J."/>
            <person name="Habib N."/>
            <person name="Wapinski I."/>
            <person name="Roy S."/>
            <person name="Lin M.F."/>
            <person name="Heiman D.I."/>
            <person name="Young S.K."/>
            <person name="Furuya K."/>
            <person name="Guo Y."/>
            <person name="Pidoux A."/>
            <person name="Chen H.M."/>
            <person name="Robbertse B."/>
            <person name="Goldberg J.M."/>
            <person name="Aoki K."/>
            <person name="Bayne E.H."/>
            <person name="Berlin A.M."/>
            <person name="Desjardins C.A."/>
            <person name="Dobbs E."/>
            <person name="Dukaj L."/>
            <person name="Fan L."/>
            <person name="FitzGerald M.G."/>
            <person name="French C."/>
            <person name="Gujja S."/>
            <person name="Hansen K."/>
            <person name="Keifenheim D."/>
            <person name="Levin J.Z."/>
            <person name="Mosher R.A."/>
            <person name="Mueller C.A."/>
            <person name="Pfiffner J."/>
            <person name="Priest M."/>
            <person name="Russ C."/>
            <person name="Smialowska A."/>
            <person name="Swoboda P."/>
            <person name="Sykes S.M."/>
            <person name="Vaughn M."/>
            <person name="Vengrova S."/>
            <person name="Yoder R."/>
            <person name="Zeng Q."/>
            <person name="Allshire R."/>
            <person name="Baulcombe D."/>
            <person name="Birren B.W."/>
            <person name="Brown W."/>
            <person name="Ekwall K."/>
            <person name="Kellis M."/>
            <person name="Leatherwood J."/>
            <person name="Levin H."/>
            <person name="Margalit H."/>
            <person name="Martienssen R."/>
            <person name="Nieduszynski C.A."/>
            <person name="Spatafora J.W."/>
            <person name="Friedman N."/>
            <person name="Dalgaard J.Z."/>
            <person name="Baumann P."/>
            <person name="Niki H."/>
            <person name="Regev A."/>
            <person name="Nusbaum C."/>
        </authorList>
    </citation>
    <scope>NUCLEOTIDE SEQUENCE [LARGE SCALE GENOMIC DNA]</scope>
    <source>
        <strain evidence="7">yFS275 / FY16936</strain>
    </source>
</reference>
<organism evidence="5 7">
    <name type="scientific">Schizosaccharomyces japonicus (strain yFS275 / FY16936)</name>
    <name type="common">Fission yeast</name>
    <dbReference type="NCBI Taxonomy" id="402676"/>
    <lineage>
        <taxon>Eukaryota</taxon>
        <taxon>Fungi</taxon>
        <taxon>Dikarya</taxon>
        <taxon>Ascomycota</taxon>
        <taxon>Taphrinomycotina</taxon>
        <taxon>Schizosaccharomycetes</taxon>
        <taxon>Schizosaccharomycetales</taxon>
        <taxon>Schizosaccharomycetaceae</taxon>
        <taxon>Schizosaccharomyces</taxon>
    </lineage>
</organism>
<dbReference type="InterPro" id="IPR039717">
    <property type="entry name" value="Hgh1"/>
</dbReference>
<dbReference type="Pfam" id="PF04063">
    <property type="entry name" value="DUF383"/>
    <property type="match status" value="1"/>
</dbReference>
<evidence type="ECO:0000313" key="5">
    <source>
        <dbReference type="EMBL" id="EEB06942.2"/>
    </source>
</evidence>
<dbReference type="PANTHER" id="PTHR13387:SF9">
    <property type="entry name" value="PROTEIN HGH1 HOMOLOG"/>
    <property type="match status" value="1"/>
</dbReference>
<dbReference type="InterPro" id="IPR007205">
    <property type="entry name" value="Protein_HGH1_N"/>
</dbReference>
<evidence type="ECO:0000313" key="7">
    <source>
        <dbReference type="Proteomes" id="UP000001744"/>
    </source>
</evidence>
<dbReference type="OMA" id="MCILLTN"/>